<keyword evidence="2" id="KW-1185">Reference proteome</keyword>
<evidence type="ECO:0000313" key="2">
    <source>
        <dbReference type="Proteomes" id="UP000199119"/>
    </source>
</evidence>
<reference evidence="2" key="1">
    <citation type="submission" date="2016-10" db="EMBL/GenBank/DDBJ databases">
        <authorList>
            <person name="Varghese N."/>
            <person name="Submissions S."/>
        </authorList>
    </citation>
    <scope>NUCLEOTIDE SEQUENCE [LARGE SCALE GENOMIC DNA]</scope>
    <source>
        <strain evidence="2">DSM 27981</strain>
    </source>
</reference>
<name>A0A1I2FEC1_9BURK</name>
<dbReference type="Proteomes" id="UP000199119">
    <property type="component" value="Unassembled WGS sequence"/>
</dbReference>
<evidence type="ECO:0000313" key="1">
    <source>
        <dbReference type="EMBL" id="SFF03087.1"/>
    </source>
</evidence>
<proteinExistence type="predicted"/>
<dbReference type="RefSeq" id="WP_245785244.1">
    <property type="nucleotide sequence ID" value="NZ_FONX01000010.1"/>
</dbReference>
<accession>A0A1I2FEC1</accession>
<organism evidence="1 2">
    <name type="scientific">Paracidovorax wautersii</name>
    <dbReference type="NCBI Taxonomy" id="1177982"/>
    <lineage>
        <taxon>Bacteria</taxon>
        <taxon>Pseudomonadati</taxon>
        <taxon>Pseudomonadota</taxon>
        <taxon>Betaproteobacteria</taxon>
        <taxon>Burkholderiales</taxon>
        <taxon>Comamonadaceae</taxon>
        <taxon>Paracidovorax</taxon>
    </lineage>
</organism>
<gene>
    <name evidence="1" type="ORF">SAMN04489711_11087</name>
</gene>
<dbReference type="EMBL" id="FONX01000010">
    <property type="protein sequence ID" value="SFF03087.1"/>
    <property type="molecule type" value="Genomic_DNA"/>
</dbReference>
<dbReference type="STRING" id="1177982.SAMN04489711_11087"/>
<protein>
    <recommendedName>
        <fullName evidence="3">Beta-barrel assembly machine subunit BamE</fullName>
    </recommendedName>
</protein>
<sequence>MTQRGGSCESRTAAGLPVFALLRAWPFARWLPLAAALLLAACAAAPTQIAPGTPRAAVAAQLGTPYSVSPLPGGGESWLYTTYPMGFYAYHVDLDAAGHVARTEQVLTFERFAAIPVGRFTAADVRATFGPPFVIERVSSFNGDVWTYRFIADINLRRLAHVHIDPAGVVRRVMFTDEPMSDDRRAF</sequence>
<dbReference type="AlphaFoldDB" id="A0A1I2FEC1"/>
<evidence type="ECO:0008006" key="3">
    <source>
        <dbReference type="Google" id="ProtNLM"/>
    </source>
</evidence>